<proteinExistence type="predicted"/>
<dbReference type="RefSeq" id="WP_104813730.1">
    <property type="nucleotide sequence ID" value="NZ_MQUB01000001.1"/>
</dbReference>
<dbReference type="OrthoDB" id="1354233at2"/>
<organism evidence="1 2">
    <name type="scientific">Aureitalea marina</name>
    <dbReference type="NCBI Taxonomy" id="930804"/>
    <lineage>
        <taxon>Bacteria</taxon>
        <taxon>Pseudomonadati</taxon>
        <taxon>Bacteroidota</taxon>
        <taxon>Flavobacteriia</taxon>
        <taxon>Flavobacteriales</taxon>
        <taxon>Flavobacteriaceae</taxon>
        <taxon>Aureitalea</taxon>
    </lineage>
</organism>
<gene>
    <name evidence="1" type="ORF">BST85_13405</name>
</gene>
<accession>A0A2S7KT22</accession>
<name>A0A2S7KT22_9FLAO</name>
<sequence length="188" mass="21681">MRNFLFTVVLLFFTGFVFGQKVVDLTKLKGFEIHLLKKLCLNENSYSKMDQSERDELINQYNSTESIPDVYCRNYINIQLCEIEEKAFLTENDINFFDWDSKKISLSKSGVKKLSDVTYRYTGEPFVIMINSQPVLSGWFWYYAASVGCDRVFCVVEKESSILELSFGNCGANPLDDEEVLKAFLSVN</sequence>
<evidence type="ECO:0000313" key="2">
    <source>
        <dbReference type="Proteomes" id="UP000239800"/>
    </source>
</evidence>
<dbReference type="AlphaFoldDB" id="A0A2S7KT22"/>
<dbReference type="EMBL" id="MQUB01000001">
    <property type="protein sequence ID" value="PQB05779.1"/>
    <property type="molecule type" value="Genomic_DNA"/>
</dbReference>
<protein>
    <submittedName>
        <fullName evidence="1">Uncharacterized protein</fullName>
    </submittedName>
</protein>
<dbReference type="Proteomes" id="UP000239800">
    <property type="component" value="Unassembled WGS sequence"/>
</dbReference>
<keyword evidence="2" id="KW-1185">Reference proteome</keyword>
<evidence type="ECO:0000313" key="1">
    <source>
        <dbReference type="EMBL" id="PQB05779.1"/>
    </source>
</evidence>
<comment type="caution">
    <text evidence="1">The sequence shown here is derived from an EMBL/GenBank/DDBJ whole genome shotgun (WGS) entry which is preliminary data.</text>
</comment>
<reference evidence="1 2" key="1">
    <citation type="submission" date="2016-11" db="EMBL/GenBank/DDBJ databases">
        <title>Trade-off between light-utilization and light-protection in marine flavobacteria.</title>
        <authorList>
            <person name="Kumagai Y."/>
        </authorList>
    </citation>
    <scope>NUCLEOTIDE SEQUENCE [LARGE SCALE GENOMIC DNA]</scope>
    <source>
        <strain evidence="1 2">NBRC 107741</strain>
    </source>
</reference>